<feature type="signal peptide" evidence="2">
    <location>
        <begin position="1"/>
        <end position="24"/>
    </location>
</feature>
<evidence type="ECO:0000313" key="4">
    <source>
        <dbReference type="Proteomes" id="UP001623290"/>
    </source>
</evidence>
<keyword evidence="2" id="KW-0732">Signal</keyword>
<dbReference type="EMBL" id="CP135443">
    <property type="protein sequence ID" value="WRY33121.1"/>
    <property type="molecule type" value="Genomic_DNA"/>
</dbReference>
<keyword evidence="1" id="KW-0472">Membrane</keyword>
<keyword evidence="1" id="KW-1133">Transmembrane helix</keyword>
<sequence length="175" mass="18037">MFNIKNKIAAAAVMLTVAAGSASATTLTVDGGWTSFEFGETGSSFSDSYDFTLSSSSWLLVTDAYQPGDVFTVTLNNLFSMITSSVDTEGAWEGDYDTAWLSEDFSSLGVLLNAGSYSVTGLASLSPYGTGAGAIGLFSQLPADFDVPAVPLPATGLLLAGAFAGAAALRRRKKA</sequence>
<proteinExistence type="predicted"/>
<reference evidence="3 4" key="1">
    <citation type="submission" date="2023-09" db="EMBL/GenBank/DDBJ databases">
        <title>Thioclava shenzhenensis sp. nov., a multidrug resistant bacteria-antagonizing species isolated from coastal seawater.</title>
        <authorList>
            <person name="Long M."/>
        </authorList>
    </citation>
    <scope>NUCLEOTIDE SEQUENCE [LARGE SCALE GENOMIC DNA]</scope>
    <source>
        <strain evidence="3 4">FTW29</strain>
    </source>
</reference>
<dbReference type="InterPro" id="IPR022472">
    <property type="entry name" value="VPLPA-CTERM"/>
</dbReference>
<protein>
    <submittedName>
        <fullName evidence="3">VPLPA-CTERM sorting domain-containing protein</fullName>
    </submittedName>
</protein>
<dbReference type="NCBIfam" id="TIGR03370">
    <property type="entry name" value="VPLPA-CTERM"/>
    <property type="match status" value="1"/>
</dbReference>
<keyword evidence="1" id="KW-0812">Transmembrane</keyword>
<evidence type="ECO:0000256" key="2">
    <source>
        <dbReference type="SAM" id="SignalP"/>
    </source>
</evidence>
<evidence type="ECO:0000256" key="1">
    <source>
        <dbReference type="SAM" id="Phobius"/>
    </source>
</evidence>
<dbReference type="RefSeq" id="WP_339109430.1">
    <property type="nucleotide sequence ID" value="NZ_CP135443.1"/>
</dbReference>
<dbReference type="Proteomes" id="UP001623290">
    <property type="component" value="Chromosome"/>
</dbReference>
<feature type="transmembrane region" description="Helical" evidence="1">
    <location>
        <begin position="149"/>
        <end position="169"/>
    </location>
</feature>
<keyword evidence="4" id="KW-1185">Reference proteome</keyword>
<gene>
    <name evidence="3" type="ORF">RPE78_10505</name>
</gene>
<organism evidence="3 4">
    <name type="scientific">Thioclava litoralis</name>
    <dbReference type="NCBI Taxonomy" id="3076557"/>
    <lineage>
        <taxon>Bacteria</taxon>
        <taxon>Pseudomonadati</taxon>
        <taxon>Pseudomonadota</taxon>
        <taxon>Alphaproteobacteria</taxon>
        <taxon>Rhodobacterales</taxon>
        <taxon>Paracoccaceae</taxon>
        <taxon>Thioclava</taxon>
    </lineage>
</organism>
<feature type="chain" id="PRO_5045938241" evidence="2">
    <location>
        <begin position="25"/>
        <end position="175"/>
    </location>
</feature>
<name>A0ABZ1DZW8_9RHOB</name>
<accession>A0ABZ1DZW8</accession>
<evidence type="ECO:0000313" key="3">
    <source>
        <dbReference type="EMBL" id="WRY33121.1"/>
    </source>
</evidence>